<evidence type="ECO:0000256" key="2">
    <source>
        <dbReference type="ARBA" id="ARBA00022525"/>
    </source>
</evidence>
<dbReference type="STRING" id="634177.GLX_26270"/>
<dbReference type="PANTHER" id="PTHR10009:SF18">
    <property type="entry name" value="PROTEIN YELLOW-LIKE PROTEIN"/>
    <property type="match status" value="1"/>
</dbReference>
<comment type="subcellular location">
    <subcellularLocation>
        <location evidence="1">Secreted</location>
    </subcellularLocation>
</comment>
<feature type="signal peptide" evidence="3">
    <location>
        <begin position="1"/>
        <end position="40"/>
    </location>
</feature>
<organism evidence="4 5">
    <name type="scientific">Komagataeibacter medellinensis (strain NBRC 3288 / BCRC 11682 / LMG 1693 / Kondo 51)</name>
    <name type="common">Gluconacetobacter medellinensis</name>
    <dbReference type="NCBI Taxonomy" id="634177"/>
    <lineage>
        <taxon>Bacteria</taxon>
        <taxon>Pseudomonadati</taxon>
        <taxon>Pseudomonadota</taxon>
        <taxon>Alphaproteobacteria</taxon>
        <taxon>Acetobacterales</taxon>
        <taxon>Acetobacteraceae</taxon>
        <taxon>Komagataeibacter</taxon>
    </lineage>
</organism>
<dbReference type="Pfam" id="PF03022">
    <property type="entry name" value="MRJP"/>
    <property type="match status" value="1"/>
</dbReference>
<dbReference type="PATRIC" id="fig|634177.7.peg.2933"/>
<reference evidence="5" key="1">
    <citation type="journal article" date="2011" name="J. Bacteriol.">
        <title>Complete genome sequence of NBRC 3288, a unique cellulose-nonproducing strain of Gluconacetobacter xylinus isolated from vinegar.</title>
        <authorList>
            <person name="Ogino H."/>
            <person name="Azuma Y."/>
            <person name="Hosoyama A."/>
            <person name="Nakazawa H."/>
            <person name="Matsutani M."/>
            <person name="Hasegawa A."/>
            <person name="Otsuyama K."/>
            <person name="Matsushita K."/>
            <person name="Fujita N."/>
            <person name="Shirai M."/>
        </authorList>
    </citation>
    <scope>NUCLEOTIDE SEQUENCE [LARGE SCALE GENOMIC DNA]</scope>
    <source>
        <strain evidence="5">NBRC 3288 / BCRC 11682 / LMG 1693</strain>
    </source>
</reference>
<dbReference type="SUPFAM" id="SSF63829">
    <property type="entry name" value="Calcium-dependent phosphotriesterase"/>
    <property type="match status" value="1"/>
</dbReference>
<name>G2I2R0_KOMMN</name>
<sequence>MTRYRAMYAKSLPALRCLRHAGFLLACGTGLLGMLPAAHAAKPAPPLNPPAALEEIAASSTSAWDRVVVLPDGRLLVELPRWAGNKGPAIAVLDANGTPQPYPDATWNDPSAPPSSRFVAPADMQLQPDGTLWVLDSGQPDPAGKPVEGGPKIVKLDTHGQRVLQTWPLNPDMLRVGSYAATMRVARGHAFVGDAGIPAMIVVKLDTNTQRRLMEHTPALTAHQPITVDGKIATNPAGHTAIVNISQMDISADGQWLYFEPLCGPVYKLDTDLLVDPKVTPIELEEGPTLWYKTPPLGGITAGLDGTLYFNDVSTGSIFRLMPDRVYQKIVTDPRLHWPGGSFATKDGQLYVPAAQLDRTAPLNGGINAIQWPVHIYRINVGVLPPPKF</sequence>
<gene>
    <name evidence="4" type="ordered locus">GLX_26270</name>
</gene>
<dbReference type="PANTHER" id="PTHR10009">
    <property type="entry name" value="PROTEIN YELLOW-RELATED"/>
    <property type="match status" value="1"/>
</dbReference>
<dbReference type="eggNOG" id="COG3386">
    <property type="taxonomic scope" value="Bacteria"/>
</dbReference>
<dbReference type="InterPro" id="IPR011042">
    <property type="entry name" value="6-blade_b-propeller_TolB-like"/>
</dbReference>
<dbReference type="Gene3D" id="2.120.10.30">
    <property type="entry name" value="TolB, C-terminal domain"/>
    <property type="match status" value="1"/>
</dbReference>
<dbReference type="EMBL" id="AP012159">
    <property type="protein sequence ID" value="BAK85039.1"/>
    <property type="molecule type" value="Genomic_DNA"/>
</dbReference>
<dbReference type="KEGG" id="gxy:GLX_26270"/>
<dbReference type="GO" id="GO:0005576">
    <property type="term" value="C:extracellular region"/>
    <property type="evidence" value="ECO:0007669"/>
    <property type="project" value="UniProtKB-SubCell"/>
</dbReference>
<dbReference type="AlphaFoldDB" id="G2I2R0"/>
<evidence type="ECO:0000313" key="4">
    <source>
        <dbReference type="EMBL" id="BAK85039.1"/>
    </source>
</evidence>
<evidence type="ECO:0000256" key="1">
    <source>
        <dbReference type="ARBA" id="ARBA00004613"/>
    </source>
</evidence>
<keyword evidence="2" id="KW-0964">Secreted</keyword>
<dbReference type="Proteomes" id="UP000009044">
    <property type="component" value="Chromosome"/>
</dbReference>
<protein>
    <submittedName>
        <fullName evidence="4">Major royal jelly protein</fullName>
    </submittedName>
</protein>
<evidence type="ECO:0000313" key="5">
    <source>
        <dbReference type="Proteomes" id="UP000009044"/>
    </source>
</evidence>
<feature type="chain" id="PRO_5003431042" evidence="3">
    <location>
        <begin position="41"/>
        <end position="389"/>
    </location>
</feature>
<accession>G2I2R0</accession>
<evidence type="ECO:0000256" key="3">
    <source>
        <dbReference type="SAM" id="SignalP"/>
    </source>
</evidence>
<dbReference type="HOGENOM" id="CLU_031076_0_0_5"/>
<keyword evidence="3" id="KW-0732">Signal</keyword>
<dbReference type="InterPro" id="IPR017996">
    <property type="entry name" value="MRJP/yellow-related"/>
</dbReference>
<proteinExistence type="predicted"/>